<dbReference type="Proteomes" id="UP000186922">
    <property type="component" value="Unassembled WGS sequence"/>
</dbReference>
<dbReference type="AlphaFoldDB" id="A0A1D1VHF4"/>
<feature type="region of interest" description="Disordered" evidence="1">
    <location>
        <begin position="1"/>
        <end position="36"/>
    </location>
</feature>
<evidence type="ECO:0000256" key="2">
    <source>
        <dbReference type="SAM" id="Phobius"/>
    </source>
</evidence>
<name>A0A1D1VHF4_RAMVA</name>
<organism evidence="3 4">
    <name type="scientific">Ramazzottius varieornatus</name>
    <name type="common">Water bear</name>
    <name type="synonym">Tardigrade</name>
    <dbReference type="NCBI Taxonomy" id="947166"/>
    <lineage>
        <taxon>Eukaryota</taxon>
        <taxon>Metazoa</taxon>
        <taxon>Ecdysozoa</taxon>
        <taxon>Tardigrada</taxon>
        <taxon>Eutardigrada</taxon>
        <taxon>Parachela</taxon>
        <taxon>Hypsibioidea</taxon>
        <taxon>Ramazzottiidae</taxon>
        <taxon>Ramazzottius</taxon>
    </lineage>
</organism>
<evidence type="ECO:0000256" key="1">
    <source>
        <dbReference type="SAM" id="MobiDB-lite"/>
    </source>
</evidence>
<comment type="caution">
    <text evidence="3">The sequence shown here is derived from an EMBL/GenBank/DDBJ whole genome shotgun (WGS) entry which is preliminary data.</text>
</comment>
<evidence type="ECO:0000313" key="4">
    <source>
        <dbReference type="Proteomes" id="UP000186922"/>
    </source>
</evidence>
<gene>
    <name evidence="3" type="primary">RvY_11830-1</name>
    <name evidence="3" type="synonym">RvY_11830.1</name>
    <name evidence="3" type="ORF">RvY_11830</name>
</gene>
<keyword evidence="4" id="KW-1185">Reference proteome</keyword>
<dbReference type="Gene3D" id="1.20.1070.10">
    <property type="entry name" value="Rhodopsin 7-helix transmembrane proteins"/>
    <property type="match status" value="1"/>
</dbReference>
<accession>A0A1D1VHF4</accession>
<proteinExistence type="predicted"/>
<dbReference type="SUPFAM" id="SSF81321">
    <property type="entry name" value="Family A G protein-coupled receptor-like"/>
    <property type="match status" value="1"/>
</dbReference>
<protein>
    <recommendedName>
        <fullName evidence="5">G-protein coupled receptors family 1 profile domain-containing protein</fullName>
    </recommendedName>
</protein>
<keyword evidence="2" id="KW-1133">Transmembrane helix</keyword>
<feature type="compositionally biased region" description="Polar residues" evidence="1">
    <location>
        <begin position="9"/>
        <end position="23"/>
    </location>
</feature>
<sequence>MASFFMHSKPNSHATPRSGTRAQADSVKRSRARRRERSSSAFFILTLMTLAVIVCYGPSQVYYVAALYWNWEIPDMYPIQLVLYQLIAVLDPLLFALAVKDHRQEFREVYCCATK</sequence>
<feature type="transmembrane region" description="Helical" evidence="2">
    <location>
        <begin position="41"/>
        <end position="65"/>
    </location>
</feature>
<feature type="transmembrane region" description="Helical" evidence="2">
    <location>
        <begin position="77"/>
        <end position="99"/>
    </location>
</feature>
<keyword evidence="2" id="KW-0812">Transmembrane</keyword>
<reference evidence="3 4" key="1">
    <citation type="journal article" date="2016" name="Nat. Commun.">
        <title>Extremotolerant tardigrade genome and improved radiotolerance of human cultured cells by tardigrade-unique protein.</title>
        <authorList>
            <person name="Hashimoto T."/>
            <person name="Horikawa D.D."/>
            <person name="Saito Y."/>
            <person name="Kuwahara H."/>
            <person name="Kozuka-Hata H."/>
            <person name="Shin-I T."/>
            <person name="Minakuchi Y."/>
            <person name="Ohishi K."/>
            <person name="Motoyama A."/>
            <person name="Aizu T."/>
            <person name="Enomoto A."/>
            <person name="Kondo K."/>
            <person name="Tanaka S."/>
            <person name="Hara Y."/>
            <person name="Koshikawa S."/>
            <person name="Sagara H."/>
            <person name="Miura T."/>
            <person name="Yokobori S."/>
            <person name="Miyagawa K."/>
            <person name="Suzuki Y."/>
            <person name="Kubo T."/>
            <person name="Oyama M."/>
            <person name="Kohara Y."/>
            <person name="Fujiyama A."/>
            <person name="Arakawa K."/>
            <person name="Katayama T."/>
            <person name="Toyoda A."/>
            <person name="Kunieda T."/>
        </authorList>
    </citation>
    <scope>NUCLEOTIDE SEQUENCE [LARGE SCALE GENOMIC DNA]</scope>
    <source>
        <strain evidence="3 4">YOKOZUNA-1</strain>
    </source>
</reference>
<evidence type="ECO:0008006" key="5">
    <source>
        <dbReference type="Google" id="ProtNLM"/>
    </source>
</evidence>
<evidence type="ECO:0000313" key="3">
    <source>
        <dbReference type="EMBL" id="GAV01062.1"/>
    </source>
</evidence>
<dbReference type="EMBL" id="BDGG01000006">
    <property type="protein sequence ID" value="GAV01062.1"/>
    <property type="molecule type" value="Genomic_DNA"/>
</dbReference>
<keyword evidence="2" id="KW-0472">Membrane</keyword>